<dbReference type="Pfam" id="PF12705">
    <property type="entry name" value="PDDEXK_1"/>
    <property type="match status" value="1"/>
</dbReference>
<proteinExistence type="predicted"/>
<accession>A0A1I3J3J9</accession>
<dbReference type="SUPFAM" id="SSF52540">
    <property type="entry name" value="P-loop containing nucleoside triphosphate hydrolases"/>
    <property type="match status" value="1"/>
</dbReference>
<sequence>MSIQRVFLGWSQPALRTAAELIFARSSNPGFCDLSHVAAVFPGREAGRRFLVLLTDLADGRLVPPRILTQGQLPELLYPPQRPFASDLVQRMVWAQALKSVPEGDLRRIVSRPPATDDWQAWLRLGDLLRRQHAELAADRLDFADVAREGAFLDGFDETDRWTSLSRVQQQYWSLLDKLLLWDQQTARLVAIKNKECRTDLEIVTVGAIDLNRTTREMLDQVSDRVTALIEAPEDWADRYDAHGCLIAERWADLPVDIAPNQLLMVEDAGAQVEAVLETLSNLNGRYAVDEIAIGVPDPRLVPVLQRTLQAQQIPTHWPVDRLLSATAPFRLLEAIAEYIGDRRTEHFAALIRHPDVAAWLNRQSLPFDWLTRWDDFVCSHLPPRVGWFPEIEDDTTVALARRLVAAVHGLLAPFATVSLPLSRSSTPVRQVLLQVYGDRTLEVANPDDARLRESLKTVLAAFDAHQSLPPSLDLELSAVECLQLTLSSTGGELYRAADGPAIALSGWLEMPLDDAPVAIVTTFNENFVPSSVNHDLFLPNRLRSHLGIEDNARRYARDLHNLTCLLHSRQEVRLIVARRDALNEPLAPSRLLFATRPEQIPERVLQFYNRKDVKPRSGPVLGKSQFTIPRPRPLGEVRATFRVTEFRDYLASPYRYYLRHVLGLEVASDDLAELDGAAFGNLLHDVLKQFGQSELKDATSEAEIAAFLDEELSRSISINYGPDPLAAVLIQAEQARRRLAAFAGWQSRWRQQGWKIHTVERGNRAPIPFSLGKGQTVSLRGRIDRIDFNQSTGQWALFDYKTGDAGASPEKTHRYKDEWHDLQLPLYRHLAEQFGVTGDVRLGYIVLPRDVNCVEEKFADWSEEELETADDVAREVVRNILEERFWVELSEPSQSMTEFDCICQAGVFGQEAVV</sequence>
<evidence type="ECO:0000313" key="3">
    <source>
        <dbReference type="Proteomes" id="UP000199518"/>
    </source>
</evidence>
<dbReference type="InterPro" id="IPR038726">
    <property type="entry name" value="PDDEXK_AddAB-type"/>
</dbReference>
<dbReference type="Proteomes" id="UP000199518">
    <property type="component" value="Unassembled WGS sequence"/>
</dbReference>
<evidence type="ECO:0000259" key="1">
    <source>
        <dbReference type="Pfam" id="PF12705"/>
    </source>
</evidence>
<dbReference type="InterPro" id="IPR027417">
    <property type="entry name" value="P-loop_NTPase"/>
</dbReference>
<keyword evidence="3" id="KW-1185">Reference proteome</keyword>
<dbReference type="SUPFAM" id="SSF52980">
    <property type="entry name" value="Restriction endonuclease-like"/>
    <property type="match status" value="1"/>
</dbReference>
<dbReference type="EMBL" id="FOQD01000010">
    <property type="protein sequence ID" value="SFI54854.1"/>
    <property type="molecule type" value="Genomic_DNA"/>
</dbReference>
<dbReference type="RefSeq" id="WP_175517471.1">
    <property type="nucleotide sequence ID" value="NZ_FOQD01000010.1"/>
</dbReference>
<reference evidence="3" key="1">
    <citation type="submission" date="2016-10" db="EMBL/GenBank/DDBJ databases">
        <authorList>
            <person name="Varghese N."/>
            <person name="Submissions S."/>
        </authorList>
    </citation>
    <scope>NUCLEOTIDE SEQUENCE [LARGE SCALE GENOMIC DNA]</scope>
    <source>
        <strain evidence="3">DSM 26348</strain>
    </source>
</reference>
<dbReference type="AlphaFoldDB" id="A0A1I3J3J9"/>
<gene>
    <name evidence="2" type="ORF">SAMN05421753_11048</name>
</gene>
<dbReference type="STRING" id="1576369.SAMN05421753_11048"/>
<dbReference type="InterPro" id="IPR011335">
    <property type="entry name" value="Restrct_endonuc-II-like"/>
</dbReference>
<protein>
    <submittedName>
        <fullName evidence="2">PD-(D/E)XK nuclease superfamily protein</fullName>
    </submittedName>
</protein>
<evidence type="ECO:0000313" key="2">
    <source>
        <dbReference type="EMBL" id="SFI54854.1"/>
    </source>
</evidence>
<name>A0A1I3J3J9_9PLAN</name>
<dbReference type="Gene3D" id="3.90.320.10">
    <property type="match status" value="1"/>
</dbReference>
<organism evidence="2 3">
    <name type="scientific">Planctomicrobium piriforme</name>
    <dbReference type="NCBI Taxonomy" id="1576369"/>
    <lineage>
        <taxon>Bacteria</taxon>
        <taxon>Pseudomonadati</taxon>
        <taxon>Planctomycetota</taxon>
        <taxon>Planctomycetia</taxon>
        <taxon>Planctomycetales</taxon>
        <taxon>Planctomycetaceae</taxon>
        <taxon>Planctomicrobium</taxon>
    </lineage>
</organism>
<dbReference type="InterPro" id="IPR011604">
    <property type="entry name" value="PDDEXK-like_dom_sf"/>
</dbReference>
<feature type="domain" description="PD-(D/E)XK endonuclease-like" evidence="1">
    <location>
        <begin position="644"/>
        <end position="886"/>
    </location>
</feature>